<dbReference type="Pfam" id="PF03839">
    <property type="entry name" value="Sec62"/>
    <property type="match status" value="1"/>
</dbReference>
<evidence type="ECO:0000313" key="12">
    <source>
        <dbReference type="EMBL" id="CBK23606.2"/>
    </source>
</evidence>
<accession>D8M607</accession>
<evidence type="ECO:0000313" key="13">
    <source>
        <dbReference type="Proteomes" id="UP000008312"/>
    </source>
</evidence>
<dbReference type="RefSeq" id="XP_012897654.1">
    <property type="nucleotide sequence ID" value="XM_013042200.1"/>
</dbReference>
<keyword evidence="5 11" id="KW-0812">Transmembrane</keyword>
<feature type="transmembrane region" description="Helical" evidence="11">
    <location>
        <begin position="137"/>
        <end position="167"/>
    </location>
</feature>
<evidence type="ECO:0000256" key="4">
    <source>
        <dbReference type="ARBA" id="ARBA00022448"/>
    </source>
</evidence>
<dbReference type="OrthoDB" id="200187at2759"/>
<dbReference type="PANTHER" id="PTHR12443">
    <property type="entry name" value="TRANSLOCATION PROTEIN SEC62"/>
    <property type="match status" value="1"/>
</dbReference>
<dbReference type="Proteomes" id="UP000008312">
    <property type="component" value="Unassembled WGS sequence"/>
</dbReference>
<feature type="transmembrane region" description="Helical" evidence="11">
    <location>
        <begin position="111"/>
        <end position="130"/>
    </location>
</feature>
<evidence type="ECO:0000256" key="8">
    <source>
        <dbReference type="ARBA" id="ARBA00022989"/>
    </source>
</evidence>
<evidence type="ECO:0000256" key="1">
    <source>
        <dbReference type="ARBA" id="ARBA00004477"/>
    </source>
</evidence>
<dbReference type="AlphaFoldDB" id="D8M607"/>
<dbReference type="InParanoid" id="D8M607"/>
<keyword evidence="7" id="KW-0653">Protein transport</keyword>
<name>D8M607_BLAHO</name>
<dbReference type="InterPro" id="IPR004728">
    <property type="entry name" value="Sec62"/>
</dbReference>
<evidence type="ECO:0000256" key="2">
    <source>
        <dbReference type="ARBA" id="ARBA00010604"/>
    </source>
</evidence>
<keyword evidence="6" id="KW-0256">Endoplasmic reticulum</keyword>
<protein>
    <recommendedName>
        <fullName evidence="3">Translocation protein SEC62</fullName>
    </recommendedName>
</protein>
<keyword evidence="10 11" id="KW-0472">Membrane</keyword>
<dbReference type="GeneID" id="24922778"/>
<evidence type="ECO:0000256" key="7">
    <source>
        <dbReference type="ARBA" id="ARBA00022927"/>
    </source>
</evidence>
<keyword evidence="9" id="KW-0811">Translocation</keyword>
<comment type="similarity">
    <text evidence="2">Belongs to the SEC62 family.</text>
</comment>
<keyword evidence="4" id="KW-0813">Transport</keyword>
<comment type="subcellular location">
    <subcellularLocation>
        <location evidence="1">Endoplasmic reticulum membrane</location>
        <topology evidence="1">Multi-pass membrane protein</topology>
    </subcellularLocation>
</comment>
<dbReference type="EMBL" id="FN668661">
    <property type="protein sequence ID" value="CBK23606.2"/>
    <property type="molecule type" value="Genomic_DNA"/>
</dbReference>
<evidence type="ECO:0000256" key="9">
    <source>
        <dbReference type="ARBA" id="ARBA00023010"/>
    </source>
</evidence>
<evidence type="ECO:0000256" key="6">
    <source>
        <dbReference type="ARBA" id="ARBA00022824"/>
    </source>
</evidence>
<proteinExistence type="inferred from homology"/>
<dbReference type="GO" id="GO:0031204">
    <property type="term" value="P:post-translational protein targeting to membrane, translocation"/>
    <property type="evidence" value="ECO:0007669"/>
    <property type="project" value="TreeGrafter"/>
</dbReference>
<dbReference type="GO" id="GO:0005789">
    <property type="term" value="C:endoplasmic reticulum membrane"/>
    <property type="evidence" value="ECO:0007669"/>
    <property type="project" value="UniProtKB-SubCell"/>
</dbReference>
<sequence>MKNEENVLTIANTLLSGRGPSKKHSRCTKGKHIDEWFRDEAHRREAKLPQVAEEDVTMLIKLVMEALLDRKLLHTAQKPDNLRRIIRVNGDMWDKKYVYSWDYDGPAGMRYLKTAFTLLAIVAVFTYRIWPRPLQNIVFYLLLFLTLGLIGLEVIRFAIFLVCYLFGYRIWIFPDLDRDDKGIFGVFTPLISVEKIEDGHTTARIVVLGILGATLAMYLANPRGFTRGCMTVYNTGVQTGASCSAFSYV</sequence>
<evidence type="ECO:0000256" key="5">
    <source>
        <dbReference type="ARBA" id="ARBA00022692"/>
    </source>
</evidence>
<organism evidence="12">
    <name type="scientific">Blastocystis hominis</name>
    <dbReference type="NCBI Taxonomy" id="12968"/>
    <lineage>
        <taxon>Eukaryota</taxon>
        <taxon>Sar</taxon>
        <taxon>Stramenopiles</taxon>
        <taxon>Bigyra</taxon>
        <taxon>Opalozoa</taxon>
        <taxon>Opalinata</taxon>
        <taxon>Blastocystidae</taxon>
        <taxon>Blastocystis</taxon>
    </lineage>
</organism>
<evidence type="ECO:0000256" key="3">
    <source>
        <dbReference type="ARBA" id="ARBA00021257"/>
    </source>
</evidence>
<evidence type="ECO:0000256" key="11">
    <source>
        <dbReference type="SAM" id="Phobius"/>
    </source>
</evidence>
<keyword evidence="13" id="KW-1185">Reference proteome</keyword>
<evidence type="ECO:0000256" key="10">
    <source>
        <dbReference type="ARBA" id="ARBA00023136"/>
    </source>
</evidence>
<dbReference type="PANTHER" id="PTHR12443:SF9">
    <property type="entry name" value="TRANSLOCATION PROTEIN SEC62"/>
    <property type="match status" value="1"/>
</dbReference>
<keyword evidence="8 11" id="KW-1133">Transmembrane helix</keyword>
<feature type="transmembrane region" description="Helical" evidence="11">
    <location>
        <begin position="202"/>
        <end position="220"/>
    </location>
</feature>
<reference evidence="12" key="1">
    <citation type="submission" date="2010-02" db="EMBL/GenBank/DDBJ databases">
        <title>Sequencing and annotation of the Blastocystis hominis genome.</title>
        <authorList>
            <person name="Wincker P."/>
        </authorList>
    </citation>
    <scope>NUCLEOTIDE SEQUENCE</scope>
    <source>
        <strain evidence="12">Singapore isolate B</strain>
    </source>
</reference>
<gene>
    <name evidence="12" type="ORF">GSBLH_T00006654001</name>
</gene>